<reference evidence="2 3" key="1">
    <citation type="submission" date="2016-08" db="EMBL/GenBank/DDBJ databases">
        <title>A Parts List for Fungal Cellulosomes Revealed by Comparative Genomics.</title>
        <authorList>
            <consortium name="DOE Joint Genome Institute"/>
            <person name="Haitjema C.H."/>
            <person name="Gilmore S.P."/>
            <person name="Henske J.K."/>
            <person name="Solomon K.V."/>
            <person name="De Groot R."/>
            <person name="Kuo A."/>
            <person name="Mondo S.J."/>
            <person name="Salamov A.A."/>
            <person name="Labutti K."/>
            <person name="Zhao Z."/>
            <person name="Chiniquy J."/>
            <person name="Barry K."/>
            <person name="Brewer H.M."/>
            <person name="Purvine S.O."/>
            <person name="Wright A.T."/>
            <person name="Boxma B."/>
            <person name="Van Alen T."/>
            <person name="Hackstein J.H."/>
            <person name="Baker S.E."/>
            <person name="Grigoriev I.V."/>
            <person name="O'Malley M.A."/>
        </authorList>
    </citation>
    <scope>NUCLEOTIDE SEQUENCE [LARGE SCALE GENOMIC DNA]</scope>
    <source>
        <strain evidence="2 3">S4</strain>
    </source>
</reference>
<gene>
    <name evidence="2" type="ORF">BCR32DRAFT_249130</name>
</gene>
<dbReference type="AlphaFoldDB" id="A0A1Y1WRT8"/>
<keyword evidence="1" id="KW-0732">Signal</keyword>
<evidence type="ECO:0000256" key="1">
    <source>
        <dbReference type="SAM" id="SignalP"/>
    </source>
</evidence>
<proteinExistence type="predicted"/>
<dbReference type="Proteomes" id="UP000193944">
    <property type="component" value="Unassembled WGS sequence"/>
</dbReference>
<dbReference type="EMBL" id="MCFG01000326">
    <property type="protein sequence ID" value="ORX75978.1"/>
    <property type="molecule type" value="Genomic_DNA"/>
</dbReference>
<organism evidence="2 3">
    <name type="scientific">Anaeromyces robustus</name>
    <dbReference type="NCBI Taxonomy" id="1754192"/>
    <lineage>
        <taxon>Eukaryota</taxon>
        <taxon>Fungi</taxon>
        <taxon>Fungi incertae sedis</taxon>
        <taxon>Chytridiomycota</taxon>
        <taxon>Chytridiomycota incertae sedis</taxon>
        <taxon>Neocallimastigomycetes</taxon>
        <taxon>Neocallimastigales</taxon>
        <taxon>Neocallimastigaceae</taxon>
        <taxon>Anaeromyces</taxon>
    </lineage>
</organism>
<name>A0A1Y1WRT8_9FUNG</name>
<feature type="chain" id="PRO_5012078789" evidence="1">
    <location>
        <begin position="25"/>
        <end position="162"/>
    </location>
</feature>
<feature type="signal peptide" evidence="1">
    <location>
        <begin position="1"/>
        <end position="24"/>
    </location>
</feature>
<reference evidence="2 3" key="2">
    <citation type="submission" date="2016-08" db="EMBL/GenBank/DDBJ databases">
        <title>Pervasive Adenine N6-methylation of Active Genes in Fungi.</title>
        <authorList>
            <consortium name="DOE Joint Genome Institute"/>
            <person name="Mondo S.J."/>
            <person name="Dannebaum R.O."/>
            <person name="Kuo R.C."/>
            <person name="Labutti K."/>
            <person name="Haridas S."/>
            <person name="Kuo A."/>
            <person name="Salamov A."/>
            <person name="Ahrendt S.R."/>
            <person name="Lipzen A."/>
            <person name="Sullivan W."/>
            <person name="Andreopoulos W.B."/>
            <person name="Clum A."/>
            <person name="Lindquist E."/>
            <person name="Daum C."/>
            <person name="Ramamoorthy G.K."/>
            <person name="Gryganskyi A."/>
            <person name="Culley D."/>
            <person name="Magnuson J.K."/>
            <person name="James T.Y."/>
            <person name="O'Malley M.A."/>
            <person name="Stajich J.E."/>
            <person name="Spatafora J.W."/>
            <person name="Visel A."/>
            <person name="Grigoriev I.V."/>
        </authorList>
    </citation>
    <scope>NUCLEOTIDE SEQUENCE [LARGE SCALE GENOMIC DNA]</scope>
    <source>
        <strain evidence="2 3">S4</strain>
    </source>
</reference>
<comment type="caution">
    <text evidence="2">The sequence shown here is derived from an EMBL/GenBank/DDBJ whole genome shotgun (WGS) entry which is preliminary data.</text>
</comment>
<sequence>MNHYYTLIIALFFLLLVGSNPVNPADLEKRKVIMVEGRDEWSFGFAGELHIKKDGKKRYFSKCTYTRSKTQVRCEFKDKGYAKFEVTSSSALRVFEDNDEIKSWNLYHDVDGYRVEDKLIANTSSDNGLKYKHSSDNYFVFYMTNVYLNVIKSLKITFLLSI</sequence>
<keyword evidence="3" id="KW-1185">Reference proteome</keyword>
<evidence type="ECO:0000313" key="3">
    <source>
        <dbReference type="Proteomes" id="UP000193944"/>
    </source>
</evidence>
<protein>
    <submittedName>
        <fullName evidence="2">Uncharacterized protein</fullName>
    </submittedName>
</protein>
<evidence type="ECO:0000313" key="2">
    <source>
        <dbReference type="EMBL" id="ORX75978.1"/>
    </source>
</evidence>
<accession>A0A1Y1WRT8</accession>